<dbReference type="EMBL" id="MZGX01000005">
    <property type="protein sequence ID" value="OPX45164.1"/>
    <property type="molecule type" value="Genomic_DNA"/>
</dbReference>
<dbReference type="SMART" id="SM00448">
    <property type="entry name" value="REC"/>
    <property type="match status" value="1"/>
</dbReference>
<dbReference type="Gene3D" id="2.20.25.10">
    <property type="match status" value="1"/>
</dbReference>
<dbReference type="Gene3D" id="3.40.50.2300">
    <property type="match status" value="1"/>
</dbReference>
<dbReference type="SMART" id="SM00850">
    <property type="entry name" value="LytTR"/>
    <property type="match status" value="1"/>
</dbReference>
<evidence type="ECO:0000313" key="7">
    <source>
        <dbReference type="Proteomes" id="UP000191554"/>
    </source>
</evidence>
<evidence type="ECO:0000259" key="4">
    <source>
        <dbReference type="PROSITE" id="PS50110"/>
    </source>
</evidence>
<comment type="function">
    <text evidence="2">May play the central regulatory role in sporulation. It may be an element of the effector pathway responsible for the activation of sporulation genes in response to nutritional stress. Spo0A may act in concert with spo0H (a sigma factor) to control the expression of some genes that are critical to the sporulation process.</text>
</comment>
<name>A0A1V4SMW3_RUMHU</name>
<protein>
    <recommendedName>
        <fullName evidence="1">Stage 0 sporulation protein A homolog</fullName>
    </recommendedName>
</protein>
<keyword evidence="3" id="KW-0597">Phosphoprotein</keyword>
<feature type="modified residue" description="4-aspartylphosphate" evidence="3">
    <location>
        <position position="53"/>
    </location>
</feature>
<dbReference type="AlphaFoldDB" id="A0A1V4SMW3"/>
<dbReference type="Proteomes" id="UP000191554">
    <property type="component" value="Unassembled WGS sequence"/>
</dbReference>
<dbReference type="InterPro" id="IPR011006">
    <property type="entry name" value="CheY-like_superfamily"/>
</dbReference>
<feature type="domain" description="Response regulatory" evidence="4">
    <location>
        <begin position="2"/>
        <end position="116"/>
    </location>
</feature>
<evidence type="ECO:0000313" key="6">
    <source>
        <dbReference type="EMBL" id="OPX45164.1"/>
    </source>
</evidence>
<reference evidence="6 7" key="1">
    <citation type="submission" date="2017-03" db="EMBL/GenBank/DDBJ databases">
        <title>Genome sequence of Clostridium hungatei DSM 14427.</title>
        <authorList>
            <person name="Poehlein A."/>
            <person name="Daniel R."/>
        </authorList>
    </citation>
    <scope>NUCLEOTIDE SEQUENCE [LARGE SCALE GENOMIC DNA]</scope>
    <source>
        <strain evidence="6 7">DSM 14427</strain>
    </source>
</reference>
<dbReference type="Pfam" id="PF04397">
    <property type="entry name" value="LytTR"/>
    <property type="match status" value="1"/>
</dbReference>
<evidence type="ECO:0000259" key="5">
    <source>
        <dbReference type="PROSITE" id="PS50930"/>
    </source>
</evidence>
<dbReference type="Gene3D" id="2.40.50.40">
    <property type="match status" value="1"/>
</dbReference>
<evidence type="ECO:0000256" key="1">
    <source>
        <dbReference type="ARBA" id="ARBA00018672"/>
    </source>
</evidence>
<dbReference type="PROSITE" id="PS50930">
    <property type="entry name" value="HTH_LYTTR"/>
    <property type="match status" value="1"/>
</dbReference>
<feature type="domain" description="HTH LytTR-type" evidence="5">
    <location>
        <begin position="144"/>
        <end position="250"/>
    </location>
</feature>
<keyword evidence="7" id="KW-1185">Reference proteome</keyword>
<dbReference type="PANTHER" id="PTHR37299:SF1">
    <property type="entry name" value="STAGE 0 SPORULATION PROTEIN A HOMOLOG"/>
    <property type="match status" value="1"/>
</dbReference>
<organism evidence="6 7">
    <name type="scientific">Ruminiclostridium hungatei</name>
    <name type="common">Clostridium hungatei</name>
    <dbReference type="NCBI Taxonomy" id="48256"/>
    <lineage>
        <taxon>Bacteria</taxon>
        <taxon>Bacillati</taxon>
        <taxon>Bacillota</taxon>
        <taxon>Clostridia</taxon>
        <taxon>Eubacteriales</taxon>
        <taxon>Oscillospiraceae</taxon>
        <taxon>Ruminiclostridium</taxon>
    </lineage>
</organism>
<proteinExistence type="predicted"/>
<accession>A0A1V4SMW3</accession>
<dbReference type="GO" id="GO:0000156">
    <property type="term" value="F:phosphorelay response regulator activity"/>
    <property type="evidence" value="ECO:0007669"/>
    <property type="project" value="InterPro"/>
</dbReference>
<evidence type="ECO:0000256" key="3">
    <source>
        <dbReference type="PROSITE-ProRule" id="PRU00169"/>
    </source>
</evidence>
<dbReference type="InterPro" id="IPR001789">
    <property type="entry name" value="Sig_transdc_resp-reg_receiver"/>
</dbReference>
<gene>
    <name evidence="6" type="primary">ypdB_1</name>
    <name evidence="6" type="ORF">CLHUN_10510</name>
</gene>
<comment type="caution">
    <text evidence="6">The sequence shown here is derived from an EMBL/GenBank/DDBJ whole genome shotgun (WGS) entry which is preliminary data.</text>
</comment>
<dbReference type="Pfam" id="PF00072">
    <property type="entry name" value="Response_reg"/>
    <property type="match status" value="1"/>
</dbReference>
<dbReference type="GO" id="GO:0003677">
    <property type="term" value="F:DNA binding"/>
    <property type="evidence" value="ECO:0007669"/>
    <property type="project" value="InterPro"/>
</dbReference>
<dbReference type="STRING" id="48256.CLHUN_10510"/>
<dbReference type="InterPro" id="IPR046947">
    <property type="entry name" value="LytR-like"/>
</dbReference>
<dbReference type="PROSITE" id="PS50110">
    <property type="entry name" value="RESPONSE_REGULATORY"/>
    <property type="match status" value="1"/>
</dbReference>
<dbReference type="RefSeq" id="WP_165755661.1">
    <property type="nucleotide sequence ID" value="NZ_MZGX01000005.1"/>
</dbReference>
<dbReference type="PANTHER" id="PTHR37299">
    <property type="entry name" value="TRANSCRIPTIONAL REGULATOR-RELATED"/>
    <property type="match status" value="1"/>
</dbReference>
<sequence length="250" mass="28939">MRVILVDDESIALDALSDILDSFDGIEILEKYSSPKKFLEEVSGKKPDVVFLDIEMPVFDGFTVAEEMAHMLPDTRIVFVTAYNEYAIKAFEINAIDYVLKPISRERLSSTVNRIKSSGIQWDKIHKTVQEAGLSTLKKGLKKVTVWKDERIFLINPADILYCFAQDKEVNVITRQDLVYKSKYPLGTLEEKLKAYKFFRCHRSFIVNIDKVEEIVPDVNSIYLLRLKNLKEEIPVSRSYMKQFKNLLDL</sequence>
<dbReference type="SUPFAM" id="SSF52172">
    <property type="entry name" value="CheY-like"/>
    <property type="match status" value="1"/>
</dbReference>
<dbReference type="InterPro" id="IPR007492">
    <property type="entry name" value="LytTR_DNA-bd_dom"/>
</dbReference>
<evidence type="ECO:0000256" key="2">
    <source>
        <dbReference type="ARBA" id="ARBA00024867"/>
    </source>
</evidence>